<feature type="transmembrane region" description="Helical" evidence="1">
    <location>
        <begin position="42"/>
        <end position="65"/>
    </location>
</feature>
<keyword evidence="1" id="KW-1133">Transmembrane helix</keyword>
<dbReference type="RefSeq" id="WP_281833998.1">
    <property type="nucleotide sequence ID" value="NZ_BSDY01000004.1"/>
</dbReference>
<organism evidence="2 3">
    <name type="scientific">Propionigenium maris DSM 9537</name>
    <dbReference type="NCBI Taxonomy" id="1123000"/>
    <lineage>
        <taxon>Bacteria</taxon>
        <taxon>Fusobacteriati</taxon>
        <taxon>Fusobacteriota</taxon>
        <taxon>Fusobacteriia</taxon>
        <taxon>Fusobacteriales</taxon>
        <taxon>Fusobacteriaceae</taxon>
        <taxon>Propionigenium</taxon>
    </lineage>
</organism>
<keyword evidence="1" id="KW-0472">Membrane</keyword>
<evidence type="ECO:0000313" key="2">
    <source>
        <dbReference type="EMBL" id="GLI55494.1"/>
    </source>
</evidence>
<proteinExistence type="predicted"/>
<dbReference type="Proteomes" id="UP001144471">
    <property type="component" value="Unassembled WGS sequence"/>
</dbReference>
<keyword evidence="1" id="KW-0812">Transmembrane</keyword>
<gene>
    <name evidence="2" type="ORF">PM10SUCC1_10080</name>
</gene>
<sequence length="75" mass="8636">MEEIKNFELIDSGRKNINRAVTERDIDKGSVLDMEPTKWETIWNVSLILTAYVGMGILLGVKLILEIVKYLMGYF</sequence>
<protein>
    <submittedName>
        <fullName evidence="2">Uncharacterized protein</fullName>
    </submittedName>
</protein>
<comment type="caution">
    <text evidence="2">The sequence shown here is derived from an EMBL/GenBank/DDBJ whole genome shotgun (WGS) entry which is preliminary data.</text>
</comment>
<dbReference type="AlphaFoldDB" id="A0A9W6GHV8"/>
<dbReference type="EMBL" id="BSDY01000004">
    <property type="protein sequence ID" value="GLI55494.1"/>
    <property type="molecule type" value="Genomic_DNA"/>
</dbReference>
<evidence type="ECO:0000256" key="1">
    <source>
        <dbReference type="SAM" id="Phobius"/>
    </source>
</evidence>
<name>A0A9W6GHV8_9FUSO</name>
<reference evidence="2" key="1">
    <citation type="submission" date="2022-12" db="EMBL/GenBank/DDBJ databases">
        <title>Reference genome sequencing for broad-spectrum identification of bacterial and archaeal isolates by mass spectrometry.</title>
        <authorList>
            <person name="Sekiguchi Y."/>
            <person name="Tourlousse D.M."/>
        </authorList>
    </citation>
    <scope>NUCLEOTIDE SEQUENCE</scope>
    <source>
        <strain evidence="2">10succ1</strain>
    </source>
</reference>
<accession>A0A9W6GHV8</accession>
<keyword evidence="3" id="KW-1185">Reference proteome</keyword>
<evidence type="ECO:0000313" key="3">
    <source>
        <dbReference type="Proteomes" id="UP001144471"/>
    </source>
</evidence>